<dbReference type="EMBL" id="JANSUY010000014">
    <property type="protein sequence ID" value="MCR9016402.1"/>
    <property type="molecule type" value="Genomic_DNA"/>
</dbReference>
<dbReference type="Proteomes" id="UP001142175">
    <property type="component" value="Unassembled WGS sequence"/>
</dbReference>
<gene>
    <name evidence="1" type="ORF">NU887_15275</name>
</gene>
<dbReference type="InterPro" id="IPR026341">
    <property type="entry name" value="T9SS_type_B"/>
</dbReference>
<dbReference type="NCBIfam" id="TIGR04131">
    <property type="entry name" value="Bac_Flav_CTERM"/>
    <property type="match status" value="1"/>
</dbReference>
<sequence length="544" mass="60772">MKNRLILSVGIFLLTIISTELFSQSLTLVGDAKLSLTGEGTIFSAPSIKLRDNSQIIQAEAIKLPFGRFIELLSPDALLKTRMMQKGDIATIKVGIGTKTGISIINRSTATAYSIGMESGSEPESLPYFWKVTPLNEDGIADLQFSWTKEAEPEDFELKSLVRKEGLDWLFEDSQEIQDTSVQIKNHALYRASASAFTISTVRMDADEDGVPDIQEIKEGSDKTDPTDYLDTDGDLVPDYIEGIQSTNPLDPISYLSSNQDGVPDYVRDRSPIMFININDFDIPWGFTGVDTMLPDSLVAVLGSGMIVNLGVKWDKSNLDIYRRGAYQIIGDYTAYPGLFDAYELPSNISVTVLPKPAPQDVSLDVAEFEGKLDNSEILIGQFLIVDPADNIHEVTFIGDGYDNKYFEIRGNTLYWISEDKAEGKTVFTVIVRVTDRDGNTFDKFLEITRIRESVKDITVYNVFSPNGDNINDTWGVPEMRFYEGVRIQVFDRGGVRMFITTDPDQKWDGTENGNPVPVGTYFWTIEVQETGEIRKGMLNVLKQ</sequence>
<evidence type="ECO:0000313" key="1">
    <source>
        <dbReference type="EMBL" id="MCR9016402.1"/>
    </source>
</evidence>
<proteinExistence type="predicted"/>
<comment type="caution">
    <text evidence="1">The sequence shown here is derived from an EMBL/GenBank/DDBJ whole genome shotgun (WGS) entry which is preliminary data.</text>
</comment>
<accession>A0A9X2P6N9</accession>
<keyword evidence="2" id="KW-1185">Reference proteome</keyword>
<protein>
    <submittedName>
        <fullName evidence="1">Gliding motility-associated C-terminal domain-containing protein</fullName>
    </submittedName>
</protein>
<dbReference type="RefSeq" id="WP_258424247.1">
    <property type="nucleotide sequence ID" value="NZ_JANSUY010000014.1"/>
</dbReference>
<evidence type="ECO:0000313" key="2">
    <source>
        <dbReference type="Proteomes" id="UP001142175"/>
    </source>
</evidence>
<reference evidence="1" key="1">
    <citation type="submission" date="2022-08" db="EMBL/GenBank/DDBJ databases">
        <authorList>
            <person name="Zhang D."/>
        </authorList>
    </citation>
    <scope>NUCLEOTIDE SEQUENCE</scope>
    <source>
        <strain evidence="1">XJ19-11</strain>
    </source>
</reference>
<name>A0A9X2P6N9_9BACT</name>
<dbReference type="AlphaFoldDB" id="A0A9X2P6N9"/>
<organism evidence="1 2">
    <name type="scientific">Aquiflexum gelatinilyticum</name>
    <dbReference type="NCBI Taxonomy" id="2961943"/>
    <lineage>
        <taxon>Bacteria</taxon>
        <taxon>Pseudomonadati</taxon>
        <taxon>Bacteroidota</taxon>
        <taxon>Cytophagia</taxon>
        <taxon>Cytophagales</taxon>
        <taxon>Cyclobacteriaceae</taxon>
        <taxon>Aquiflexum</taxon>
    </lineage>
</organism>
<dbReference type="Pfam" id="PF13585">
    <property type="entry name" value="CHU_C"/>
    <property type="match status" value="1"/>
</dbReference>